<organism evidence="1">
    <name type="scientific">Ignisphaera aggregans</name>
    <dbReference type="NCBI Taxonomy" id="334771"/>
    <lineage>
        <taxon>Archaea</taxon>
        <taxon>Thermoproteota</taxon>
        <taxon>Thermoprotei</taxon>
        <taxon>Desulfurococcales</taxon>
        <taxon>Desulfurococcaceae</taxon>
        <taxon>Ignisphaera</taxon>
    </lineage>
</organism>
<sequence length="115" mass="13776">MKKLTVRVDKYDYKLDLDAMTLTLKLHNNHEIKLKLVVPRKRVEKYREWSNYELVVKHDNGEFWISVYFKKTIKSVEPKTLMAIDLNFDNLTLAVFTLDGRLVRLKRFGHHLEKS</sequence>
<accession>A0A7C5TI46</accession>
<proteinExistence type="predicted"/>
<dbReference type="AlphaFoldDB" id="A0A7C5TI46"/>
<name>A0A7C5TI46_9CREN</name>
<comment type="caution">
    <text evidence="1">The sequence shown here is derived from an EMBL/GenBank/DDBJ whole genome shotgun (WGS) entry which is preliminary data.</text>
</comment>
<reference evidence="1" key="1">
    <citation type="journal article" date="2020" name="mSystems">
        <title>Genome- and Community-Level Interaction Insights into Carbon Utilization and Element Cycling Functions of Hydrothermarchaeota in Hydrothermal Sediment.</title>
        <authorList>
            <person name="Zhou Z."/>
            <person name="Liu Y."/>
            <person name="Xu W."/>
            <person name="Pan J."/>
            <person name="Luo Z.H."/>
            <person name="Li M."/>
        </authorList>
    </citation>
    <scope>NUCLEOTIDE SEQUENCE [LARGE SCALE GENOMIC DNA]</scope>
    <source>
        <strain evidence="1">SpSt-1121</strain>
    </source>
</reference>
<evidence type="ECO:0008006" key="2">
    <source>
        <dbReference type="Google" id="ProtNLM"/>
    </source>
</evidence>
<evidence type="ECO:0000313" key="1">
    <source>
        <dbReference type="EMBL" id="HHP82435.1"/>
    </source>
</evidence>
<dbReference type="EMBL" id="DRZI01000311">
    <property type="protein sequence ID" value="HHP82435.1"/>
    <property type="molecule type" value="Genomic_DNA"/>
</dbReference>
<protein>
    <recommendedName>
        <fullName evidence="2">Transposase</fullName>
    </recommendedName>
</protein>
<gene>
    <name evidence="1" type="ORF">ENM84_07210</name>
</gene>